<dbReference type="Proteomes" id="UP000634136">
    <property type="component" value="Unassembled WGS sequence"/>
</dbReference>
<feature type="region of interest" description="Disordered" evidence="1">
    <location>
        <begin position="1"/>
        <end position="52"/>
    </location>
</feature>
<dbReference type="EMBL" id="JAAIUW010000013">
    <property type="protein sequence ID" value="KAF7803536.1"/>
    <property type="molecule type" value="Genomic_DNA"/>
</dbReference>
<keyword evidence="3" id="KW-1185">Reference proteome</keyword>
<protein>
    <submittedName>
        <fullName evidence="2">Uncharacterized protein</fullName>
    </submittedName>
</protein>
<evidence type="ECO:0000256" key="1">
    <source>
        <dbReference type="SAM" id="MobiDB-lite"/>
    </source>
</evidence>
<proteinExistence type="predicted"/>
<evidence type="ECO:0000313" key="3">
    <source>
        <dbReference type="Proteomes" id="UP000634136"/>
    </source>
</evidence>
<reference evidence="2" key="1">
    <citation type="submission" date="2020-09" db="EMBL/GenBank/DDBJ databases">
        <title>Genome-Enabled Discovery of Anthraquinone Biosynthesis in Senna tora.</title>
        <authorList>
            <person name="Kang S.-H."/>
            <person name="Pandey R.P."/>
            <person name="Lee C.-M."/>
            <person name="Sim J.-S."/>
            <person name="Jeong J.-T."/>
            <person name="Choi B.-S."/>
            <person name="Jung M."/>
            <person name="Ginzburg D."/>
            <person name="Zhao K."/>
            <person name="Won S.Y."/>
            <person name="Oh T.-J."/>
            <person name="Yu Y."/>
            <person name="Kim N.-H."/>
            <person name="Lee O.R."/>
            <person name="Lee T.-H."/>
            <person name="Bashyal P."/>
            <person name="Kim T.-S."/>
            <person name="Lee W.-H."/>
            <person name="Kawkins C."/>
            <person name="Kim C.-K."/>
            <person name="Kim J.S."/>
            <person name="Ahn B.O."/>
            <person name="Rhee S.Y."/>
            <person name="Sohng J.K."/>
        </authorList>
    </citation>
    <scope>NUCLEOTIDE SEQUENCE</scope>
    <source>
        <tissue evidence="2">Leaf</tissue>
    </source>
</reference>
<evidence type="ECO:0000313" key="2">
    <source>
        <dbReference type="EMBL" id="KAF7803536.1"/>
    </source>
</evidence>
<gene>
    <name evidence="2" type="ORF">G2W53_042647</name>
</gene>
<organism evidence="2 3">
    <name type="scientific">Senna tora</name>
    <dbReference type="NCBI Taxonomy" id="362788"/>
    <lineage>
        <taxon>Eukaryota</taxon>
        <taxon>Viridiplantae</taxon>
        <taxon>Streptophyta</taxon>
        <taxon>Embryophyta</taxon>
        <taxon>Tracheophyta</taxon>
        <taxon>Spermatophyta</taxon>
        <taxon>Magnoliopsida</taxon>
        <taxon>eudicotyledons</taxon>
        <taxon>Gunneridae</taxon>
        <taxon>Pentapetalae</taxon>
        <taxon>rosids</taxon>
        <taxon>fabids</taxon>
        <taxon>Fabales</taxon>
        <taxon>Fabaceae</taxon>
        <taxon>Caesalpinioideae</taxon>
        <taxon>Cassia clade</taxon>
        <taxon>Senna</taxon>
    </lineage>
</organism>
<comment type="caution">
    <text evidence="2">The sequence shown here is derived from an EMBL/GenBank/DDBJ whole genome shotgun (WGS) entry which is preliminary data.</text>
</comment>
<name>A0A834SH97_9FABA</name>
<feature type="compositionally biased region" description="Low complexity" evidence="1">
    <location>
        <begin position="1"/>
        <end position="39"/>
    </location>
</feature>
<accession>A0A834SH97</accession>
<sequence>MSISSSTIDSIPFSFSSSSSTATEPFTTTAFTSTTANSSLGSNNDRRLGRRSRPLLLRRQVIDAGAGDGVVVPGGGGDANDDAVNEDEEVGRLEAQVAELPHGRHYQFSGGIMVLESLLKTEAIEAEDIVVEDDGGIRYRVGIYL</sequence>
<dbReference type="AlphaFoldDB" id="A0A834SH97"/>